<evidence type="ECO:0000256" key="3">
    <source>
        <dbReference type="ARBA" id="ARBA00018757"/>
    </source>
</evidence>
<dbReference type="PANTHER" id="PTHR11056:SF0">
    <property type="entry name" value="HOMOGENTISATE 1,2-DIOXYGENASE"/>
    <property type="match status" value="1"/>
</dbReference>
<keyword evidence="5" id="KW-0223">Dioxygenase</keyword>
<name>A0A814SUH7_9BILA</name>
<evidence type="ECO:0000256" key="1">
    <source>
        <dbReference type="ARBA" id="ARBA00004704"/>
    </source>
</evidence>
<evidence type="ECO:0000256" key="5">
    <source>
        <dbReference type="ARBA" id="ARBA00022964"/>
    </source>
</evidence>
<evidence type="ECO:0000313" key="13">
    <source>
        <dbReference type="Proteomes" id="UP000663879"/>
    </source>
</evidence>
<protein>
    <recommendedName>
        <fullName evidence="3">Homogentisate 1,2-dioxygenase</fullName>
        <ecNumber evidence="2">1.13.11.5</ecNumber>
    </recommendedName>
    <alternativeName>
        <fullName evidence="8">Homogentisate oxygenase</fullName>
    </alternativeName>
    <alternativeName>
        <fullName evidence="9">Homogentisic acid oxidase</fullName>
    </alternativeName>
    <alternativeName>
        <fullName evidence="10">Homogentisicase</fullName>
    </alternativeName>
</protein>
<comment type="caution">
    <text evidence="12">The sequence shown here is derived from an EMBL/GenBank/DDBJ whole genome shotgun (WGS) entry which is preliminary data.</text>
</comment>
<organism evidence="12 13">
    <name type="scientific">Brachionus calyciflorus</name>
    <dbReference type="NCBI Taxonomy" id="104777"/>
    <lineage>
        <taxon>Eukaryota</taxon>
        <taxon>Metazoa</taxon>
        <taxon>Spiralia</taxon>
        <taxon>Gnathifera</taxon>
        <taxon>Rotifera</taxon>
        <taxon>Eurotatoria</taxon>
        <taxon>Monogononta</taxon>
        <taxon>Pseudotrocha</taxon>
        <taxon>Ploima</taxon>
        <taxon>Brachionidae</taxon>
        <taxon>Brachionus</taxon>
    </lineage>
</organism>
<dbReference type="Pfam" id="PF20510">
    <property type="entry name" value="HgmA_N"/>
    <property type="match status" value="1"/>
</dbReference>
<feature type="non-terminal residue" evidence="12">
    <location>
        <position position="1"/>
    </location>
</feature>
<dbReference type="GO" id="GO:0046872">
    <property type="term" value="F:metal ion binding"/>
    <property type="evidence" value="ECO:0007669"/>
    <property type="project" value="UniProtKB-KW"/>
</dbReference>
<evidence type="ECO:0000256" key="2">
    <source>
        <dbReference type="ARBA" id="ARBA00013127"/>
    </source>
</evidence>
<dbReference type="PANTHER" id="PTHR11056">
    <property type="entry name" value="HOMOGENTISATE 1,2-DIOXYGENASE"/>
    <property type="match status" value="1"/>
</dbReference>
<proteinExistence type="predicted"/>
<sequence>MNKNEWSNLKYMTGFGNEFASEESSHPNSLPIGQNSPQKSPYNLYQELISGTAFTAPRESNRRSWLYRILPSVKHSPYKQINSNLFSNKWEISEPNQIRWLPFDLPKTEKVNFVQGIATLCGAGDPRLRHGMAIHIYN</sequence>
<evidence type="ECO:0000259" key="11">
    <source>
        <dbReference type="Pfam" id="PF20510"/>
    </source>
</evidence>
<dbReference type="AlphaFoldDB" id="A0A814SUH7"/>
<gene>
    <name evidence="12" type="ORF">OXX778_LOCUS23355</name>
</gene>
<dbReference type="InterPro" id="IPR011051">
    <property type="entry name" value="RmlC_Cupin_sf"/>
</dbReference>
<evidence type="ECO:0000256" key="4">
    <source>
        <dbReference type="ARBA" id="ARBA00022723"/>
    </source>
</evidence>
<accession>A0A814SUH7</accession>
<dbReference type="GO" id="GO:0004411">
    <property type="term" value="F:homogentisate 1,2-dioxygenase activity"/>
    <property type="evidence" value="ECO:0007669"/>
    <property type="project" value="UniProtKB-EC"/>
</dbReference>
<comment type="pathway">
    <text evidence="1">Amino-acid degradation; L-phenylalanine degradation; acetoacetate and fumarate from L-phenylalanine: step 4/6.</text>
</comment>
<dbReference type="GO" id="GO:0006559">
    <property type="term" value="P:L-phenylalanine catabolic process"/>
    <property type="evidence" value="ECO:0007669"/>
    <property type="project" value="UniProtKB-UniPathway"/>
</dbReference>
<reference evidence="12" key="1">
    <citation type="submission" date="2021-02" db="EMBL/GenBank/DDBJ databases">
        <authorList>
            <person name="Nowell W R."/>
        </authorList>
    </citation>
    <scope>NUCLEOTIDE SEQUENCE</scope>
    <source>
        <strain evidence="12">Ploen Becks lab</strain>
    </source>
</reference>
<evidence type="ECO:0000256" key="8">
    <source>
        <dbReference type="ARBA" id="ARBA00030235"/>
    </source>
</evidence>
<dbReference type="GO" id="GO:0005737">
    <property type="term" value="C:cytoplasm"/>
    <property type="evidence" value="ECO:0007669"/>
    <property type="project" value="TreeGrafter"/>
</dbReference>
<evidence type="ECO:0000256" key="9">
    <source>
        <dbReference type="ARBA" id="ARBA00030437"/>
    </source>
</evidence>
<dbReference type="InterPro" id="IPR005708">
    <property type="entry name" value="Homogentis_dOase"/>
</dbReference>
<keyword evidence="6" id="KW-0560">Oxidoreductase</keyword>
<evidence type="ECO:0000256" key="7">
    <source>
        <dbReference type="ARBA" id="ARBA00023004"/>
    </source>
</evidence>
<dbReference type="Proteomes" id="UP000663879">
    <property type="component" value="Unassembled WGS sequence"/>
</dbReference>
<evidence type="ECO:0000256" key="10">
    <source>
        <dbReference type="ARBA" id="ARBA00033225"/>
    </source>
</evidence>
<keyword evidence="4" id="KW-0479">Metal-binding</keyword>
<dbReference type="GO" id="GO:0006570">
    <property type="term" value="P:tyrosine metabolic process"/>
    <property type="evidence" value="ECO:0007669"/>
    <property type="project" value="InterPro"/>
</dbReference>
<evidence type="ECO:0000256" key="6">
    <source>
        <dbReference type="ARBA" id="ARBA00023002"/>
    </source>
</evidence>
<dbReference type="EMBL" id="CAJNOC010012311">
    <property type="protein sequence ID" value="CAF1153030.1"/>
    <property type="molecule type" value="Genomic_DNA"/>
</dbReference>
<keyword evidence="13" id="KW-1185">Reference proteome</keyword>
<dbReference type="SUPFAM" id="SSF51182">
    <property type="entry name" value="RmlC-like cupins"/>
    <property type="match status" value="1"/>
</dbReference>
<evidence type="ECO:0000313" key="12">
    <source>
        <dbReference type="EMBL" id="CAF1153030.1"/>
    </source>
</evidence>
<feature type="domain" description="Homogentisate 1,2-dioxygenase N-terminal" evidence="11">
    <location>
        <begin position="10"/>
        <end position="137"/>
    </location>
</feature>
<dbReference type="OrthoDB" id="1689029at2759"/>
<dbReference type="UniPathway" id="UPA00139">
    <property type="reaction ID" value="UER00339"/>
</dbReference>
<dbReference type="InterPro" id="IPR046452">
    <property type="entry name" value="HgmA_N"/>
</dbReference>
<keyword evidence="7" id="KW-0408">Iron</keyword>
<dbReference type="EC" id="1.13.11.5" evidence="2"/>